<dbReference type="Proteomes" id="UP001218392">
    <property type="component" value="Segment"/>
</dbReference>
<keyword evidence="3" id="KW-1185">Reference proteome</keyword>
<keyword evidence="1" id="KW-0812">Transmembrane</keyword>
<organism evidence="2 3">
    <name type="scientific">Vibrio phage VP9</name>
    <dbReference type="NCBI Taxonomy" id="3025410"/>
    <lineage>
        <taxon>Viruses</taxon>
        <taxon>Duplodnaviria</taxon>
        <taxon>Heunggongvirae</taxon>
        <taxon>Uroviricota</taxon>
        <taxon>Caudoviricetes</taxon>
        <taxon>Autographivirales</taxon>
        <taxon>Autoscriptoviridae</taxon>
        <taxon>Maculvirus</taxon>
        <taxon>Maculvirus VP9</taxon>
    </lineage>
</organism>
<accession>A0AAE9ZN32</accession>
<sequence>MIVVLVTSTDTFTFDSDSMGTAISPHVWMKHTFYFILWVVKVFILLCTQY</sequence>
<dbReference type="EMBL" id="OQ302138">
    <property type="protein sequence ID" value="WDS60814.1"/>
    <property type="molecule type" value="Genomic_DNA"/>
</dbReference>
<name>A0AAE9ZN32_9CAUD</name>
<keyword evidence="1" id="KW-1133">Transmembrane helix</keyword>
<evidence type="ECO:0000256" key="1">
    <source>
        <dbReference type="SAM" id="Phobius"/>
    </source>
</evidence>
<evidence type="ECO:0000313" key="3">
    <source>
        <dbReference type="Proteomes" id="UP001218392"/>
    </source>
</evidence>
<reference evidence="2 3" key="1">
    <citation type="submission" date="2023-01" db="EMBL/GenBank/DDBJ databases">
        <authorList>
            <person name="Badireddy M."/>
            <person name="Benala M."/>
            <person name="Vaiyapuri M."/>
            <person name="Raveendran K."/>
            <person name="Visnu V."/>
        </authorList>
    </citation>
    <scope>NUCLEOTIDE SEQUENCE [LARGE SCALE GENOMIC DNA]</scope>
</reference>
<keyword evidence="1" id="KW-0472">Membrane</keyword>
<protein>
    <submittedName>
        <fullName evidence="2">Uncharacterized protein</fullName>
    </submittedName>
</protein>
<evidence type="ECO:0000313" key="2">
    <source>
        <dbReference type="EMBL" id="WDS60814.1"/>
    </source>
</evidence>
<feature type="transmembrane region" description="Helical" evidence="1">
    <location>
        <begin position="31"/>
        <end position="48"/>
    </location>
</feature>
<proteinExistence type="predicted"/>